<keyword evidence="1" id="KW-0472">Membrane</keyword>
<dbReference type="Pfam" id="PF07963">
    <property type="entry name" value="N_methyl"/>
    <property type="match status" value="1"/>
</dbReference>
<dbReference type="PROSITE" id="PS00409">
    <property type="entry name" value="PROKAR_NTER_METHYL"/>
    <property type="match status" value="1"/>
</dbReference>
<dbReference type="Proteomes" id="UP000324282">
    <property type="component" value="Unassembled WGS sequence"/>
</dbReference>
<dbReference type="GO" id="GO:0043683">
    <property type="term" value="P:type IV pilus assembly"/>
    <property type="evidence" value="ECO:0007669"/>
    <property type="project" value="InterPro"/>
</dbReference>
<comment type="caution">
    <text evidence="2">The sequence shown here is derived from an EMBL/GenBank/DDBJ whole genome shotgun (WGS) entry which is preliminary data.</text>
</comment>
<accession>A0A5S5B5W2</accession>
<dbReference type="AlphaFoldDB" id="A0A5S5B5W2"/>
<dbReference type="EMBL" id="VNHQ01000014">
    <property type="protein sequence ID" value="TYP62471.1"/>
    <property type="molecule type" value="Genomic_DNA"/>
</dbReference>
<dbReference type="OrthoDB" id="5296662at2"/>
<feature type="transmembrane region" description="Helical" evidence="1">
    <location>
        <begin position="7"/>
        <end position="32"/>
    </location>
</feature>
<evidence type="ECO:0000313" key="3">
    <source>
        <dbReference type="Proteomes" id="UP000324282"/>
    </source>
</evidence>
<sequence length="369" mass="38517">MKRGQAGLSLVELMIAMVIGLVLMTGVLQIFLGSKRVYTTQDALSRIQENGRLAVDFLSRDTRMAGYAGCASGANSNLHNGLNINPSTASHKLLFDFEMPVEGLDNVGAITGWGSTVSPIAGTDILFVRGAFTGDVGIKANNSSGNLRAETNSPVIAGVDGGPDCTASGSLCQNDIVMISDCAKSRVFQVTNLNADGASAALVVHAASGSPGNASPASWGGSSAPPEEVFGVESELLRVSTLAYFIGENPAGRRALYQRAGTSAPVELVEGIQDMQVTYGYDTSGDGVPESYVTAGAVSNADRATHVANWAKVASVRVALLLQSNDDNIVETPQQITFNGSTVNPSSGTQDRRLRQVFVSTIGIRSRLD</sequence>
<evidence type="ECO:0000256" key="1">
    <source>
        <dbReference type="SAM" id="Phobius"/>
    </source>
</evidence>
<evidence type="ECO:0000313" key="2">
    <source>
        <dbReference type="EMBL" id="TYP62471.1"/>
    </source>
</evidence>
<keyword evidence="1" id="KW-1133">Transmembrane helix</keyword>
<protein>
    <submittedName>
        <fullName evidence="2">Type IV pilus assembly protein PilW</fullName>
    </submittedName>
</protein>
<organism evidence="2 3">
    <name type="scientific">Stutzerimonas stutzeri</name>
    <name type="common">Pseudomonas stutzeri</name>
    <dbReference type="NCBI Taxonomy" id="316"/>
    <lineage>
        <taxon>Bacteria</taxon>
        <taxon>Pseudomonadati</taxon>
        <taxon>Pseudomonadota</taxon>
        <taxon>Gammaproteobacteria</taxon>
        <taxon>Pseudomonadales</taxon>
        <taxon>Pseudomonadaceae</taxon>
        <taxon>Stutzerimonas</taxon>
    </lineage>
</organism>
<gene>
    <name evidence="2" type="ORF">A9A72_1241229</name>
</gene>
<dbReference type="InterPro" id="IPR032092">
    <property type="entry name" value="PilW"/>
</dbReference>
<dbReference type="InterPro" id="IPR012902">
    <property type="entry name" value="N_methyl_site"/>
</dbReference>
<keyword evidence="1" id="KW-0812">Transmembrane</keyword>
<reference evidence="2 3" key="1">
    <citation type="submission" date="2019-07" db="EMBL/GenBank/DDBJ databases">
        <title>Deep subsurface shale carbon reservoir microbial communities from Ohio and West Virginia, USA.</title>
        <authorList>
            <person name="Wrighton K."/>
        </authorList>
    </citation>
    <scope>NUCLEOTIDE SEQUENCE [LARGE SCALE GENOMIC DNA]</scope>
    <source>
        <strain evidence="2 3">NP_8Ht</strain>
    </source>
</reference>
<dbReference type="RefSeq" id="WP_148926855.1">
    <property type="nucleotide sequence ID" value="NZ_VNHQ01000014.1"/>
</dbReference>
<proteinExistence type="predicted"/>
<dbReference type="NCBIfam" id="TIGR02532">
    <property type="entry name" value="IV_pilin_GFxxxE"/>
    <property type="match status" value="1"/>
</dbReference>
<name>A0A5S5B5W2_STUST</name>
<dbReference type="Pfam" id="PF16074">
    <property type="entry name" value="PilW"/>
    <property type="match status" value="1"/>
</dbReference>